<evidence type="ECO:0000256" key="1">
    <source>
        <dbReference type="SAM" id="MobiDB-lite"/>
    </source>
</evidence>
<name>A0A285UW25_9HYPH</name>
<feature type="region of interest" description="Disordered" evidence="1">
    <location>
        <begin position="128"/>
        <end position="149"/>
    </location>
</feature>
<dbReference type="Proteomes" id="UP000219167">
    <property type="component" value="Unassembled WGS sequence"/>
</dbReference>
<accession>A0A285UW25</accession>
<evidence type="ECO:0000313" key="2">
    <source>
        <dbReference type="EMBL" id="SOC45568.1"/>
    </source>
</evidence>
<organism evidence="2 3">
    <name type="scientific">Rhizobium subbaraonis</name>
    <dbReference type="NCBI Taxonomy" id="908946"/>
    <lineage>
        <taxon>Bacteria</taxon>
        <taxon>Pseudomonadati</taxon>
        <taxon>Pseudomonadota</taxon>
        <taxon>Alphaproteobacteria</taxon>
        <taxon>Hyphomicrobiales</taxon>
        <taxon>Rhizobiaceae</taxon>
        <taxon>Rhizobium/Agrobacterium group</taxon>
        <taxon>Rhizobium</taxon>
    </lineage>
</organism>
<dbReference type="EMBL" id="OBQD01000016">
    <property type="protein sequence ID" value="SOC45568.1"/>
    <property type="molecule type" value="Genomic_DNA"/>
</dbReference>
<gene>
    <name evidence="2" type="ORF">SAMN05892877_11692</name>
</gene>
<proteinExistence type="predicted"/>
<evidence type="ECO:0000313" key="3">
    <source>
        <dbReference type="Proteomes" id="UP000219167"/>
    </source>
</evidence>
<keyword evidence="3" id="KW-1185">Reference proteome</keyword>
<reference evidence="2 3" key="1">
    <citation type="submission" date="2017-08" db="EMBL/GenBank/DDBJ databases">
        <authorList>
            <person name="de Groot N.N."/>
        </authorList>
    </citation>
    <scope>NUCLEOTIDE SEQUENCE [LARGE SCALE GENOMIC DNA]</scope>
    <source>
        <strain evidence="2 3">JC85</strain>
    </source>
</reference>
<sequence>MANSGSRWLRWEPHIHAPGTVLNDQFKGTDTREEYLSKIEAASPQIRALGVTDHYLLDTYQEIRAAKYRDGRLLGVDLIFPNVELRLAFGTVKGNWVNCHLLVNPEDPDHVDADEIIVASAGPHSPGELPSITYQSGGAGGRRHAKARL</sequence>
<protein>
    <submittedName>
        <fullName evidence="2">Uncharacterized protein</fullName>
    </submittedName>
</protein>
<dbReference type="AlphaFoldDB" id="A0A285UW25"/>